<evidence type="ECO:0000313" key="3">
    <source>
        <dbReference type="EMBL" id="KHD76246.1"/>
    </source>
</evidence>
<feature type="compositionally biased region" description="Basic and acidic residues" evidence="1">
    <location>
        <begin position="535"/>
        <end position="545"/>
    </location>
</feature>
<reference evidence="3 4" key="1">
    <citation type="submission" date="2014-10" db="EMBL/GenBank/DDBJ databases">
        <title>Draft genome sequence of Actinoplanes utahensis NRRL 12052.</title>
        <authorList>
            <person name="Velasco-Bucheli B."/>
            <person name="del Cerro C."/>
            <person name="Hormigo D."/>
            <person name="Garcia J.L."/>
            <person name="Acebal C."/>
            <person name="Arroyo M."/>
            <person name="de la Mata I."/>
        </authorList>
    </citation>
    <scope>NUCLEOTIDE SEQUENCE [LARGE SCALE GENOMIC DNA]</scope>
    <source>
        <strain evidence="3 4">NRRL 12052</strain>
    </source>
</reference>
<protein>
    <recommendedName>
        <fullName evidence="5">Carboxypeptidase regulatory-like domain-containing protein</fullName>
    </recommendedName>
</protein>
<feature type="region of interest" description="Disordered" evidence="1">
    <location>
        <begin position="1"/>
        <end position="49"/>
    </location>
</feature>
<evidence type="ECO:0000256" key="2">
    <source>
        <dbReference type="SAM" id="Phobius"/>
    </source>
</evidence>
<dbReference type="SUPFAM" id="SSF49452">
    <property type="entry name" value="Starch-binding domain-like"/>
    <property type="match status" value="1"/>
</dbReference>
<evidence type="ECO:0000313" key="4">
    <source>
        <dbReference type="Proteomes" id="UP000054537"/>
    </source>
</evidence>
<feature type="compositionally biased region" description="Low complexity" evidence="1">
    <location>
        <begin position="478"/>
        <end position="500"/>
    </location>
</feature>
<dbReference type="Pfam" id="PF13620">
    <property type="entry name" value="CarboxypepD_reg"/>
    <property type="match status" value="1"/>
</dbReference>
<evidence type="ECO:0000256" key="1">
    <source>
        <dbReference type="SAM" id="MobiDB-lite"/>
    </source>
</evidence>
<feature type="compositionally biased region" description="Low complexity" evidence="1">
    <location>
        <begin position="453"/>
        <end position="469"/>
    </location>
</feature>
<dbReference type="GO" id="GO:0030246">
    <property type="term" value="F:carbohydrate binding"/>
    <property type="evidence" value="ECO:0007669"/>
    <property type="project" value="InterPro"/>
</dbReference>
<proteinExistence type="predicted"/>
<feature type="region of interest" description="Disordered" evidence="1">
    <location>
        <begin position="208"/>
        <end position="252"/>
    </location>
</feature>
<name>A0A0A6ULE5_ACTUT</name>
<gene>
    <name evidence="3" type="ORF">MB27_17630</name>
</gene>
<keyword evidence="2" id="KW-0812">Transmembrane</keyword>
<evidence type="ECO:0008006" key="5">
    <source>
        <dbReference type="Google" id="ProtNLM"/>
    </source>
</evidence>
<feature type="compositionally biased region" description="Low complexity" evidence="1">
    <location>
        <begin position="403"/>
        <end position="416"/>
    </location>
</feature>
<dbReference type="EMBL" id="JRTT01000019">
    <property type="protein sequence ID" value="KHD76246.1"/>
    <property type="molecule type" value="Genomic_DNA"/>
</dbReference>
<dbReference type="STRING" id="1869.MB27_17630"/>
<feature type="region of interest" description="Disordered" evidence="1">
    <location>
        <begin position="398"/>
        <end position="417"/>
    </location>
</feature>
<feature type="region of interest" description="Disordered" evidence="1">
    <location>
        <begin position="425"/>
        <end position="545"/>
    </location>
</feature>
<accession>A0A0A6ULE5</accession>
<dbReference type="Gene3D" id="2.60.40.1120">
    <property type="entry name" value="Carboxypeptidase-like, regulatory domain"/>
    <property type="match status" value="1"/>
</dbReference>
<dbReference type="InterPro" id="IPR013784">
    <property type="entry name" value="Carb-bd-like_fold"/>
</dbReference>
<feature type="compositionally biased region" description="Polar residues" evidence="1">
    <location>
        <begin position="10"/>
        <end position="23"/>
    </location>
</feature>
<keyword evidence="4" id="KW-1185">Reference proteome</keyword>
<feature type="compositionally biased region" description="Low complexity" evidence="1">
    <location>
        <begin position="511"/>
        <end position="533"/>
    </location>
</feature>
<keyword evidence="2" id="KW-0472">Membrane</keyword>
<feature type="transmembrane region" description="Helical" evidence="2">
    <location>
        <begin position="261"/>
        <end position="283"/>
    </location>
</feature>
<dbReference type="Proteomes" id="UP000054537">
    <property type="component" value="Unassembled WGS sequence"/>
</dbReference>
<sequence length="545" mass="56048">MEINAANEAESGSTLSVSYTVSNPAGPDGNEGEGQGQQAPEADVQVNTNGATCRGACGGDRVADGSSNTFDATLKLPTVDAGQSRQVTFTVRVVAGDERAERSVTINVKGPEAPTTVRSVSGRVKDDSGDRVSGVRVVMQDSQGHQYTTDTNGSGSYSFNSSDSQPIAAGSIKVAAAKDGYKAASLTVQGTAGNTVNVPLTITKVAAQTSSPTPSPSATKSAPASAAPVDEETAGDEGDNKANTIDTTNAADNADDEGANWLLIIMGALLVAAGIGAMALVWMRRKKAEELSSDTGIGKAVPAGAGFDATRVAAPVGAGRAGNDATMIAPAAGMGGASLADAPTMIHRPAAPVEDEFPDPYGAPLPPNGGYGGATNQWGNEAGGGNYGGATQPYGQQAGGYGAAPQAGGYADGGQQRFDEHTSMYQPDQPQRYDEHTSMYQPDQGNGYGGAAYSGDGYDQGGYDQHGNYAGQGGYDQGGYPQQGGYDQHGGYPPQQQQAGWDDQHGGYPPQQQQAGWDDQQQKGWNAQQQQGGYDQRRPNRDWND</sequence>
<feature type="region of interest" description="Disordered" evidence="1">
    <location>
        <begin position="358"/>
        <end position="377"/>
    </location>
</feature>
<dbReference type="AlphaFoldDB" id="A0A0A6ULE5"/>
<feature type="compositionally biased region" description="Low complexity" evidence="1">
    <location>
        <begin position="208"/>
        <end position="228"/>
    </location>
</feature>
<dbReference type="eggNOG" id="ENOG50331V5">
    <property type="taxonomic scope" value="Bacteria"/>
</dbReference>
<comment type="caution">
    <text evidence="3">The sequence shown here is derived from an EMBL/GenBank/DDBJ whole genome shotgun (WGS) entry which is preliminary data.</text>
</comment>
<feature type="compositionally biased region" description="Low complexity" evidence="1">
    <location>
        <begin position="241"/>
        <end position="252"/>
    </location>
</feature>
<organism evidence="3 4">
    <name type="scientific">Actinoplanes utahensis</name>
    <dbReference type="NCBI Taxonomy" id="1869"/>
    <lineage>
        <taxon>Bacteria</taxon>
        <taxon>Bacillati</taxon>
        <taxon>Actinomycetota</taxon>
        <taxon>Actinomycetes</taxon>
        <taxon>Micromonosporales</taxon>
        <taxon>Micromonosporaceae</taxon>
        <taxon>Actinoplanes</taxon>
    </lineage>
</organism>
<keyword evidence="2" id="KW-1133">Transmembrane helix</keyword>